<keyword evidence="1" id="KW-0812">Transmembrane</keyword>
<evidence type="ECO:0000313" key="3">
    <source>
        <dbReference type="EMBL" id="KXO10925.1"/>
    </source>
</evidence>
<dbReference type="EMBL" id="LOCO01000004">
    <property type="protein sequence ID" value="KXO10925.1"/>
    <property type="molecule type" value="Genomic_DNA"/>
</dbReference>
<evidence type="ECO:0000256" key="1">
    <source>
        <dbReference type="SAM" id="Phobius"/>
    </source>
</evidence>
<organism evidence="3 4">
    <name type="scientific">Marinobacter excellens LAMA 842</name>
    <dbReference type="NCBI Taxonomy" id="1306954"/>
    <lineage>
        <taxon>Bacteria</taxon>
        <taxon>Pseudomonadati</taxon>
        <taxon>Pseudomonadota</taxon>
        <taxon>Gammaproteobacteria</taxon>
        <taxon>Pseudomonadales</taxon>
        <taxon>Marinobacteraceae</taxon>
        <taxon>Marinobacter</taxon>
    </lineage>
</organism>
<accession>A0A137SES1</accession>
<dbReference type="RefSeq" id="WP_061331473.1">
    <property type="nucleotide sequence ID" value="NZ_LOCO01000004.1"/>
</dbReference>
<dbReference type="PATRIC" id="fig|1306954.6.peg.2925"/>
<dbReference type="Proteomes" id="UP000070282">
    <property type="component" value="Unassembled WGS sequence"/>
</dbReference>
<dbReference type="InterPro" id="IPR012495">
    <property type="entry name" value="TadE-like_dom"/>
</dbReference>
<feature type="transmembrane region" description="Helical" evidence="1">
    <location>
        <begin position="12"/>
        <end position="36"/>
    </location>
</feature>
<dbReference type="Pfam" id="PF07811">
    <property type="entry name" value="TadE"/>
    <property type="match status" value="1"/>
</dbReference>
<keyword evidence="1" id="KW-1133">Transmembrane helix</keyword>
<reference evidence="4" key="1">
    <citation type="submission" date="2015-12" db="EMBL/GenBank/DDBJ databases">
        <authorList>
            <person name="Lima A."/>
            <person name="Farahani Zayas N."/>
            <person name="Castro Da Silva M.A."/>
            <person name="Cabral A."/>
            <person name="Pessatti M.L."/>
        </authorList>
    </citation>
    <scope>NUCLEOTIDE SEQUENCE [LARGE SCALE GENOMIC DNA]</scope>
    <source>
        <strain evidence="4">LAMA 842</strain>
    </source>
</reference>
<evidence type="ECO:0000259" key="2">
    <source>
        <dbReference type="Pfam" id="PF07811"/>
    </source>
</evidence>
<protein>
    <recommendedName>
        <fullName evidence="2">TadE-like domain-containing protein</fullName>
    </recommendedName>
</protein>
<keyword evidence="4" id="KW-1185">Reference proteome</keyword>
<proteinExistence type="predicted"/>
<comment type="caution">
    <text evidence="3">The sequence shown here is derived from an EMBL/GenBank/DDBJ whole genome shotgun (WGS) entry which is preliminary data.</text>
</comment>
<keyword evidence="1" id="KW-0472">Membrane</keyword>
<feature type="domain" description="TadE-like" evidence="2">
    <location>
        <begin position="8"/>
        <end position="49"/>
    </location>
</feature>
<sequence length="146" mass="15597">MKIKSNRGVIALEFLLVFPMILAIIYGAAGYGVLFYNKYQMQVAVDRAASAVFSLDRREHNTFADNAVAYSSEVLTVLSGRLPAAAADHLATRECGVVNHGGVQLLECVLVADAGDSSFMPQVRFAGIGAFPPMPSQLTARSAIAF</sequence>
<name>A0A137SES1_9GAMM</name>
<evidence type="ECO:0000313" key="4">
    <source>
        <dbReference type="Proteomes" id="UP000070282"/>
    </source>
</evidence>
<dbReference type="AlphaFoldDB" id="A0A137SES1"/>
<gene>
    <name evidence="3" type="ORF">J122_1049</name>
</gene>